<dbReference type="EMBL" id="DSYQ01000004">
    <property type="protein sequence ID" value="HGT70867.1"/>
    <property type="molecule type" value="Genomic_DNA"/>
</dbReference>
<evidence type="ECO:0000256" key="7">
    <source>
        <dbReference type="ARBA" id="ARBA00022490"/>
    </source>
</evidence>
<evidence type="ECO:0000256" key="3">
    <source>
        <dbReference type="ARBA" id="ARBA00007630"/>
    </source>
</evidence>
<dbReference type="InterPro" id="IPR029026">
    <property type="entry name" value="tRNA_m1G_MTases_N"/>
</dbReference>
<proteinExistence type="inferred from homology"/>
<comment type="caution">
    <text evidence="19">The sequence shown here is derived from an EMBL/GenBank/DDBJ whole genome shotgun (WGS) entry which is preliminary data.</text>
</comment>
<evidence type="ECO:0000256" key="13">
    <source>
        <dbReference type="ARBA" id="ARBA00033392"/>
    </source>
</evidence>
<dbReference type="InterPro" id="IPR016009">
    <property type="entry name" value="tRNA_MeTrfase_TRMD/TRM10"/>
</dbReference>
<keyword evidence="10 15" id="KW-0949">S-adenosyl-L-methionine</keyword>
<feature type="region of interest" description="Disordered" evidence="17">
    <location>
        <begin position="79"/>
        <end position="98"/>
    </location>
</feature>
<feature type="binding site" evidence="15 16">
    <location>
        <begin position="149"/>
        <end position="154"/>
    </location>
    <ligand>
        <name>S-adenosyl-L-methionine</name>
        <dbReference type="ChEBI" id="CHEBI:59789"/>
    </ligand>
</feature>
<feature type="domain" description="tRNA methyltransferase TRMD/TRM10-type" evidence="18">
    <location>
        <begin position="1"/>
        <end position="189"/>
    </location>
</feature>
<evidence type="ECO:0000256" key="14">
    <source>
        <dbReference type="ARBA" id="ARBA00047783"/>
    </source>
</evidence>
<keyword evidence="8 15" id="KW-0489">Methyltransferase</keyword>
<sequence>MKIDIITLFPEMFKGPFTESIVKRAQGKGLVEIKTHQLRDWAINDYGQVDDRPYGGGSGMLMRIDVAFVALNSFSQKNPKSQITNHKQIQNPKSKKDKPYIILPTPSGKKFDQAMARKLAKKKHLIFLCPHYEGYDHRIESLVDEKISIGDYVLTGGELPAMVITDAVVRLVPGVISEGSLKEESFSENPKSQISMPNQILNPKSKKNEKIGHWSLGFSSLKYEYPQYTRPEIFEATICGKKVKKRVPKVLLSGNHAEIKKWREKNKK</sequence>
<dbReference type="PANTHER" id="PTHR46417">
    <property type="entry name" value="TRNA (GUANINE-N(1)-)-METHYLTRANSFERASE"/>
    <property type="match status" value="1"/>
</dbReference>
<evidence type="ECO:0000259" key="18">
    <source>
        <dbReference type="Pfam" id="PF01746"/>
    </source>
</evidence>
<evidence type="ECO:0000256" key="9">
    <source>
        <dbReference type="ARBA" id="ARBA00022679"/>
    </source>
</evidence>
<evidence type="ECO:0000256" key="17">
    <source>
        <dbReference type="SAM" id="MobiDB-lite"/>
    </source>
</evidence>
<evidence type="ECO:0000256" key="12">
    <source>
        <dbReference type="ARBA" id="ARBA00029736"/>
    </source>
</evidence>
<dbReference type="HAMAP" id="MF_00605">
    <property type="entry name" value="TrmD"/>
    <property type="match status" value="1"/>
</dbReference>
<evidence type="ECO:0000256" key="5">
    <source>
        <dbReference type="ARBA" id="ARBA00012807"/>
    </source>
</evidence>
<dbReference type="Pfam" id="PF01746">
    <property type="entry name" value="tRNA_m1G_MT"/>
    <property type="match status" value="2"/>
</dbReference>
<comment type="catalytic activity">
    <reaction evidence="14 15">
        <text>guanosine(37) in tRNA + S-adenosyl-L-methionine = N(1)-methylguanosine(37) in tRNA + S-adenosyl-L-homocysteine + H(+)</text>
        <dbReference type="Rhea" id="RHEA:36899"/>
        <dbReference type="Rhea" id="RHEA-COMP:10145"/>
        <dbReference type="Rhea" id="RHEA-COMP:10147"/>
        <dbReference type="ChEBI" id="CHEBI:15378"/>
        <dbReference type="ChEBI" id="CHEBI:57856"/>
        <dbReference type="ChEBI" id="CHEBI:59789"/>
        <dbReference type="ChEBI" id="CHEBI:73542"/>
        <dbReference type="ChEBI" id="CHEBI:74269"/>
        <dbReference type="EC" id="2.1.1.228"/>
    </reaction>
</comment>
<dbReference type="EC" id="2.1.1.228" evidence="5 15"/>
<dbReference type="InterPro" id="IPR023148">
    <property type="entry name" value="tRNA_m1G_MeTrfase_C_sf"/>
</dbReference>
<evidence type="ECO:0000256" key="16">
    <source>
        <dbReference type="PIRSR" id="PIRSR000386-1"/>
    </source>
</evidence>
<comment type="subunit">
    <text evidence="4 15">Homodimer.</text>
</comment>
<dbReference type="GO" id="GO:0052906">
    <property type="term" value="F:tRNA (guanine(37)-N1)-methyltransferase activity"/>
    <property type="evidence" value="ECO:0007669"/>
    <property type="project" value="UniProtKB-UniRule"/>
</dbReference>
<dbReference type="InterPro" id="IPR002649">
    <property type="entry name" value="tRNA_m1G_MeTrfase_TrmD"/>
</dbReference>
<accession>A0A7C4M0D5</accession>
<dbReference type="PANTHER" id="PTHR46417:SF1">
    <property type="entry name" value="TRNA (GUANINE-N(1)-)-METHYLTRANSFERASE"/>
    <property type="match status" value="1"/>
</dbReference>
<dbReference type="GO" id="GO:0005829">
    <property type="term" value="C:cytosol"/>
    <property type="evidence" value="ECO:0007669"/>
    <property type="project" value="TreeGrafter"/>
</dbReference>
<organism evidence="19">
    <name type="scientific">candidate division CPR3 bacterium</name>
    <dbReference type="NCBI Taxonomy" id="2268181"/>
    <lineage>
        <taxon>Bacteria</taxon>
        <taxon>Bacteria division CPR3</taxon>
    </lineage>
</organism>
<evidence type="ECO:0000256" key="1">
    <source>
        <dbReference type="ARBA" id="ARBA00002634"/>
    </source>
</evidence>
<feature type="compositionally biased region" description="Polar residues" evidence="17">
    <location>
        <begin position="79"/>
        <end position="92"/>
    </location>
</feature>
<feature type="domain" description="tRNA methyltransferase TRMD/TRM10-type" evidence="18">
    <location>
        <begin position="218"/>
        <end position="267"/>
    </location>
</feature>
<reference evidence="19" key="1">
    <citation type="journal article" date="2020" name="mSystems">
        <title>Genome- and Community-Level Interaction Insights into Carbon Utilization and Element Cycling Functions of Hydrothermarchaeota in Hydrothermal Sediment.</title>
        <authorList>
            <person name="Zhou Z."/>
            <person name="Liu Y."/>
            <person name="Xu W."/>
            <person name="Pan J."/>
            <person name="Luo Z.H."/>
            <person name="Li M."/>
        </authorList>
    </citation>
    <scope>NUCLEOTIDE SEQUENCE [LARGE SCALE GENOMIC DNA]</scope>
    <source>
        <strain evidence="19">SpSt-579</strain>
    </source>
</reference>
<comment type="similarity">
    <text evidence="3 15">Belongs to the RNA methyltransferase TrmD family.</text>
</comment>
<keyword evidence="9 15" id="KW-0808">Transferase</keyword>
<dbReference type="CDD" id="cd18080">
    <property type="entry name" value="TrmD-like"/>
    <property type="match status" value="1"/>
</dbReference>
<evidence type="ECO:0000256" key="2">
    <source>
        <dbReference type="ARBA" id="ARBA00004496"/>
    </source>
</evidence>
<keyword evidence="11 15" id="KW-0819">tRNA processing</keyword>
<evidence type="ECO:0000256" key="11">
    <source>
        <dbReference type="ARBA" id="ARBA00022694"/>
    </source>
</evidence>
<comment type="function">
    <text evidence="1 15">Specifically methylates guanosine-37 in various tRNAs.</text>
</comment>
<dbReference type="Gene3D" id="3.40.1280.10">
    <property type="match status" value="1"/>
</dbReference>
<dbReference type="FunFam" id="3.40.1280.10:FF:000001">
    <property type="entry name" value="tRNA (guanine-N(1)-)-methyltransferase"/>
    <property type="match status" value="1"/>
</dbReference>
<name>A0A7C4M0D5_UNCC3</name>
<evidence type="ECO:0000256" key="6">
    <source>
        <dbReference type="ARBA" id="ARBA00014679"/>
    </source>
</evidence>
<evidence type="ECO:0000256" key="10">
    <source>
        <dbReference type="ARBA" id="ARBA00022691"/>
    </source>
</evidence>
<dbReference type="SUPFAM" id="SSF75217">
    <property type="entry name" value="alpha/beta knot"/>
    <property type="match status" value="2"/>
</dbReference>
<comment type="subcellular location">
    <subcellularLocation>
        <location evidence="2 15">Cytoplasm</location>
    </subcellularLocation>
</comment>
<dbReference type="PIRSF" id="PIRSF000386">
    <property type="entry name" value="tRNA_mtase"/>
    <property type="match status" value="1"/>
</dbReference>
<protein>
    <recommendedName>
        <fullName evidence="6 15">tRNA (guanine-N(1)-)-methyltransferase</fullName>
        <ecNumber evidence="5 15">2.1.1.228</ecNumber>
    </recommendedName>
    <alternativeName>
        <fullName evidence="12 15">M1G-methyltransferase</fullName>
    </alternativeName>
    <alternativeName>
        <fullName evidence="13 15">tRNA [GM37] methyltransferase</fullName>
    </alternativeName>
</protein>
<evidence type="ECO:0000256" key="15">
    <source>
        <dbReference type="HAMAP-Rule" id="MF_00605"/>
    </source>
</evidence>
<keyword evidence="7 15" id="KW-0963">Cytoplasm</keyword>
<dbReference type="InterPro" id="IPR029028">
    <property type="entry name" value="Alpha/beta_knot_MTases"/>
</dbReference>
<comment type="caution">
    <text evidence="15">Lacks conserved residue(s) required for the propagation of feature annotation.</text>
</comment>
<evidence type="ECO:0000313" key="19">
    <source>
        <dbReference type="EMBL" id="HGT70867.1"/>
    </source>
</evidence>
<dbReference type="GO" id="GO:0002939">
    <property type="term" value="P:tRNA N1-guanine methylation"/>
    <property type="evidence" value="ECO:0007669"/>
    <property type="project" value="TreeGrafter"/>
</dbReference>
<gene>
    <name evidence="15" type="primary">trmD</name>
    <name evidence="19" type="ORF">ENT43_01250</name>
</gene>
<dbReference type="Gene3D" id="1.10.1270.20">
    <property type="entry name" value="tRNA(m1g37)methyltransferase, domain 2"/>
    <property type="match status" value="1"/>
</dbReference>
<evidence type="ECO:0000256" key="8">
    <source>
        <dbReference type="ARBA" id="ARBA00022603"/>
    </source>
</evidence>
<dbReference type="AlphaFoldDB" id="A0A7C4M0D5"/>
<evidence type="ECO:0000256" key="4">
    <source>
        <dbReference type="ARBA" id="ARBA00011738"/>
    </source>
</evidence>